<protein>
    <recommendedName>
        <fullName evidence="5">VRR-NUC domain-containing protein</fullName>
    </recommendedName>
</protein>
<keyword evidence="4" id="KW-0175">Coiled coil</keyword>
<evidence type="ECO:0000313" key="7">
    <source>
        <dbReference type="Proteomes" id="UP001321804"/>
    </source>
</evidence>
<dbReference type="GO" id="GO:0003676">
    <property type="term" value="F:nucleic acid binding"/>
    <property type="evidence" value="ECO:0007669"/>
    <property type="project" value="InterPro"/>
</dbReference>
<keyword evidence="3" id="KW-0378">Hydrolase</keyword>
<evidence type="ECO:0000259" key="5">
    <source>
        <dbReference type="SMART" id="SM00990"/>
    </source>
</evidence>
<reference evidence="6 7" key="1">
    <citation type="journal article" date="2023" name="Microbiol. Spectr.">
        <title>Symbiosis of Carpenter Bees with Uncharacterized Lactic Acid Bacteria Showing NAD Auxotrophy.</title>
        <authorList>
            <person name="Kawasaki S."/>
            <person name="Ozawa K."/>
            <person name="Mori T."/>
            <person name="Yamamoto A."/>
            <person name="Ito M."/>
            <person name="Ohkuma M."/>
            <person name="Sakamoto M."/>
            <person name="Matsutani M."/>
        </authorList>
    </citation>
    <scope>NUCLEOTIDE SEQUENCE [LARGE SCALE GENOMIC DNA]</scope>
    <source>
        <strain evidence="6 7">KimC2</strain>
    </source>
</reference>
<comment type="cofactor">
    <cofactor evidence="1">
        <name>Mg(2+)</name>
        <dbReference type="ChEBI" id="CHEBI:18420"/>
    </cofactor>
</comment>
<evidence type="ECO:0000256" key="2">
    <source>
        <dbReference type="ARBA" id="ARBA00022722"/>
    </source>
</evidence>
<keyword evidence="2" id="KW-0540">Nuclease</keyword>
<feature type="domain" description="VRR-NUC" evidence="5">
    <location>
        <begin position="2"/>
        <end position="81"/>
    </location>
</feature>
<dbReference type="Proteomes" id="UP001321804">
    <property type="component" value="Chromosome"/>
</dbReference>
<organism evidence="6 7">
    <name type="scientific">Xylocopilactobacillus apis</name>
    <dbReference type="NCBI Taxonomy" id="2932183"/>
    <lineage>
        <taxon>Bacteria</taxon>
        <taxon>Bacillati</taxon>
        <taxon>Bacillota</taxon>
        <taxon>Bacilli</taxon>
        <taxon>Lactobacillales</taxon>
        <taxon>Lactobacillaceae</taxon>
        <taxon>Xylocopilactobacillus</taxon>
    </lineage>
</organism>
<feature type="coiled-coil region" evidence="4">
    <location>
        <begin position="80"/>
        <end position="107"/>
    </location>
</feature>
<proteinExistence type="predicted"/>
<accession>A0AAU9CSD6</accession>
<dbReference type="GO" id="GO:0016788">
    <property type="term" value="F:hydrolase activity, acting on ester bonds"/>
    <property type="evidence" value="ECO:0007669"/>
    <property type="project" value="InterPro"/>
</dbReference>
<keyword evidence="7" id="KW-1185">Reference proteome</keyword>
<dbReference type="EMBL" id="AP026801">
    <property type="protein sequence ID" value="BDR56894.1"/>
    <property type="molecule type" value="Genomic_DNA"/>
</dbReference>
<dbReference type="RefSeq" id="WP_317695476.1">
    <property type="nucleotide sequence ID" value="NZ_AP026801.1"/>
</dbReference>
<dbReference type="AlphaFoldDB" id="A0AAU9CSD6"/>
<dbReference type="InterPro" id="IPR011856">
    <property type="entry name" value="tRNA_endonuc-like_dom_sf"/>
</dbReference>
<evidence type="ECO:0000313" key="6">
    <source>
        <dbReference type="EMBL" id="BDR56894.1"/>
    </source>
</evidence>
<evidence type="ECO:0000256" key="4">
    <source>
        <dbReference type="SAM" id="Coils"/>
    </source>
</evidence>
<sequence>MQRENDIERYLVKQMKDLGALCLKWTSPGTRGVPDRIVIYANHVYFVELKAPGKKPRADQVLMIEKIKDRGGEVFVISTKEEVKRFVDNLEDDREEADREYYDWIDERDQDEWFADEED</sequence>
<dbReference type="SMART" id="SM00990">
    <property type="entry name" value="VRR_NUC"/>
    <property type="match status" value="1"/>
</dbReference>
<evidence type="ECO:0000256" key="3">
    <source>
        <dbReference type="ARBA" id="ARBA00022801"/>
    </source>
</evidence>
<dbReference type="GO" id="GO:0004518">
    <property type="term" value="F:nuclease activity"/>
    <property type="evidence" value="ECO:0007669"/>
    <property type="project" value="UniProtKB-KW"/>
</dbReference>
<name>A0AAU9CSD6_9LACO</name>
<dbReference type="KEGG" id="xak:KIMC2_14560"/>
<dbReference type="InterPro" id="IPR014883">
    <property type="entry name" value="VRR_NUC"/>
</dbReference>
<evidence type="ECO:0000256" key="1">
    <source>
        <dbReference type="ARBA" id="ARBA00001946"/>
    </source>
</evidence>
<gene>
    <name evidence="6" type="ORF">KIMC2_14560</name>
</gene>
<dbReference type="Gene3D" id="3.40.1350.10">
    <property type="match status" value="1"/>
</dbReference>